<reference evidence="6" key="1">
    <citation type="journal article" date="2021" name="Nat. Commun.">
        <title>Genetic determinants of endophytism in the Arabidopsis root mycobiome.</title>
        <authorList>
            <person name="Mesny F."/>
            <person name="Miyauchi S."/>
            <person name="Thiergart T."/>
            <person name="Pickel B."/>
            <person name="Atanasova L."/>
            <person name="Karlsson M."/>
            <person name="Huettel B."/>
            <person name="Barry K.W."/>
            <person name="Haridas S."/>
            <person name="Chen C."/>
            <person name="Bauer D."/>
            <person name="Andreopoulos W."/>
            <person name="Pangilinan J."/>
            <person name="LaButti K."/>
            <person name="Riley R."/>
            <person name="Lipzen A."/>
            <person name="Clum A."/>
            <person name="Drula E."/>
            <person name="Henrissat B."/>
            <person name="Kohler A."/>
            <person name="Grigoriev I.V."/>
            <person name="Martin F.M."/>
            <person name="Hacquard S."/>
        </authorList>
    </citation>
    <scope>NUCLEOTIDE SEQUENCE</scope>
    <source>
        <strain evidence="6">MPI-SDFR-AT-0120</strain>
    </source>
</reference>
<evidence type="ECO:0000256" key="4">
    <source>
        <dbReference type="ARBA" id="ARBA00023242"/>
    </source>
</evidence>
<organism evidence="6 7">
    <name type="scientific">Paraphoma chrysanthemicola</name>
    <dbReference type="NCBI Taxonomy" id="798071"/>
    <lineage>
        <taxon>Eukaryota</taxon>
        <taxon>Fungi</taxon>
        <taxon>Dikarya</taxon>
        <taxon>Ascomycota</taxon>
        <taxon>Pezizomycotina</taxon>
        <taxon>Dothideomycetes</taxon>
        <taxon>Pleosporomycetidae</taxon>
        <taxon>Pleosporales</taxon>
        <taxon>Pleosporineae</taxon>
        <taxon>Phaeosphaeriaceae</taxon>
        <taxon>Paraphoma</taxon>
    </lineage>
</organism>
<evidence type="ECO:0000259" key="5">
    <source>
        <dbReference type="PROSITE" id="PS50048"/>
    </source>
</evidence>
<dbReference type="GO" id="GO:0005634">
    <property type="term" value="C:nucleus"/>
    <property type="evidence" value="ECO:0007669"/>
    <property type="project" value="TreeGrafter"/>
</dbReference>
<evidence type="ECO:0000256" key="3">
    <source>
        <dbReference type="ARBA" id="ARBA00023163"/>
    </source>
</evidence>
<keyword evidence="1" id="KW-0805">Transcription regulation</keyword>
<name>A0A8K0VVN5_9PLEO</name>
<dbReference type="InterPro" id="IPR050675">
    <property type="entry name" value="OAF3"/>
</dbReference>
<keyword evidence="3" id="KW-0804">Transcription</keyword>
<dbReference type="SMART" id="SM00066">
    <property type="entry name" value="GAL4"/>
    <property type="match status" value="1"/>
</dbReference>
<proteinExistence type="predicted"/>
<evidence type="ECO:0000256" key="1">
    <source>
        <dbReference type="ARBA" id="ARBA00023015"/>
    </source>
</evidence>
<sequence length="402" mass="45128">MLGYISSTRKKSCYSCVKSKRRCDLGYPFCKRCFVKGIDCQYPGSSPRESSKSGSVVIRQTTTDFAEPPAATTSSSSDALISIDTIANDANLDPLLFLPDASSGSSSSPESFDELSGLDDWGWEIPKVMPYPQPHLTRMLMPEYEVPSYLNEAQVTFIIHGMCSFVPAMAYAGSTAFLHKNLYQDYEPQAYQDCVAICALYLTKTVRNRHILANSINAKIAGMITESASWTLPQHLAAVQALTIYQIIRLYDLELNLQEHAAKHNRLLELWSATLWKRAFTEEQSFSSTYTSWIFHESLRRTIMMSVFLRCGWSCLTKGGLADQVPVLARLPLTKDLEAWKCEQEDWSVRSLSFMSEEESLITYGDMSGRWSAAENKVEELDAFGRLLLAACRGKDDPRLLA</sequence>
<evidence type="ECO:0000256" key="2">
    <source>
        <dbReference type="ARBA" id="ARBA00023125"/>
    </source>
</evidence>
<dbReference type="GO" id="GO:0008270">
    <property type="term" value="F:zinc ion binding"/>
    <property type="evidence" value="ECO:0007669"/>
    <property type="project" value="InterPro"/>
</dbReference>
<keyword evidence="2" id="KW-0238">DNA-binding</keyword>
<accession>A0A8K0VVN5</accession>
<dbReference type="EMBL" id="JAGMVJ010000017">
    <property type="protein sequence ID" value="KAH7078487.1"/>
    <property type="molecule type" value="Genomic_DNA"/>
</dbReference>
<protein>
    <recommendedName>
        <fullName evidence="5">Zn(2)-C6 fungal-type domain-containing protein</fullName>
    </recommendedName>
</protein>
<dbReference type="Gene3D" id="4.10.240.10">
    <property type="entry name" value="Zn(2)-C6 fungal-type DNA-binding domain"/>
    <property type="match status" value="1"/>
</dbReference>
<dbReference type="Proteomes" id="UP000813461">
    <property type="component" value="Unassembled WGS sequence"/>
</dbReference>
<dbReference type="OrthoDB" id="4216928at2759"/>
<dbReference type="InterPro" id="IPR036864">
    <property type="entry name" value="Zn2-C6_fun-type_DNA-bd_sf"/>
</dbReference>
<dbReference type="GO" id="GO:0000981">
    <property type="term" value="F:DNA-binding transcription factor activity, RNA polymerase II-specific"/>
    <property type="evidence" value="ECO:0007669"/>
    <property type="project" value="InterPro"/>
</dbReference>
<dbReference type="CDD" id="cd00067">
    <property type="entry name" value="GAL4"/>
    <property type="match status" value="1"/>
</dbReference>
<keyword evidence="4" id="KW-0539">Nucleus</keyword>
<gene>
    <name evidence="6" type="ORF">FB567DRAFT_136850</name>
</gene>
<dbReference type="PANTHER" id="PTHR31069:SF12">
    <property type="entry name" value="TRANSCRIPTION FACTOR DOMAIN-CONTAINING PROTEIN"/>
    <property type="match status" value="1"/>
</dbReference>
<dbReference type="PROSITE" id="PS50048">
    <property type="entry name" value="ZN2_CY6_FUNGAL_2"/>
    <property type="match status" value="1"/>
</dbReference>
<evidence type="ECO:0000313" key="7">
    <source>
        <dbReference type="Proteomes" id="UP000813461"/>
    </source>
</evidence>
<evidence type="ECO:0000313" key="6">
    <source>
        <dbReference type="EMBL" id="KAH7078487.1"/>
    </source>
</evidence>
<comment type="caution">
    <text evidence="6">The sequence shown here is derived from an EMBL/GenBank/DDBJ whole genome shotgun (WGS) entry which is preliminary data.</text>
</comment>
<keyword evidence="7" id="KW-1185">Reference proteome</keyword>
<dbReference type="GO" id="GO:0000978">
    <property type="term" value="F:RNA polymerase II cis-regulatory region sequence-specific DNA binding"/>
    <property type="evidence" value="ECO:0007669"/>
    <property type="project" value="TreeGrafter"/>
</dbReference>
<feature type="domain" description="Zn(2)-C6 fungal-type" evidence="5">
    <location>
        <begin position="12"/>
        <end position="42"/>
    </location>
</feature>
<dbReference type="AlphaFoldDB" id="A0A8K0VVN5"/>
<dbReference type="PANTHER" id="PTHR31069">
    <property type="entry name" value="OLEATE-ACTIVATED TRANSCRIPTION FACTOR 1-RELATED"/>
    <property type="match status" value="1"/>
</dbReference>
<dbReference type="SUPFAM" id="SSF57701">
    <property type="entry name" value="Zn2/Cys6 DNA-binding domain"/>
    <property type="match status" value="1"/>
</dbReference>
<dbReference type="InterPro" id="IPR001138">
    <property type="entry name" value="Zn2Cys6_DnaBD"/>
</dbReference>
<dbReference type="GO" id="GO:0045944">
    <property type="term" value="P:positive regulation of transcription by RNA polymerase II"/>
    <property type="evidence" value="ECO:0007669"/>
    <property type="project" value="TreeGrafter"/>
</dbReference>
<dbReference type="Pfam" id="PF00172">
    <property type="entry name" value="Zn_clus"/>
    <property type="match status" value="1"/>
</dbReference>